<protein>
    <submittedName>
        <fullName evidence="4">StmH</fullName>
    </submittedName>
</protein>
<dbReference type="EMBL" id="MG891745">
    <property type="protein sequence ID" value="AWH12910.1"/>
    <property type="molecule type" value="Genomic_DNA"/>
</dbReference>
<organism evidence="4">
    <name type="scientific">Streptomyces seoulensis</name>
    <dbReference type="NCBI Taxonomy" id="73044"/>
    <lineage>
        <taxon>Bacteria</taxon>
        <taxon>Bacillati</taxon>
        <taxon>Actinomycetota</taxon>
        <taxon>Actinomycetes</taxon>
        <taxon>Kitasatosporales</taxon>
        <taxon>Streptomycetaceae</taxon>
        <taxon>Streptomyces</taxon>
    </lineage>
</organism>
<name>A0A2S1P8P7_STRSO</name>
<reference evidence="4" key="1">
    <citation type="journal article" date="2018" name="Org. Lett.">
        <title>Discovery, Biosynthesis, and Heterologous Production of Streptoseomycin, an Anti-Microaerophilic Bacteria Macrodilactone.</title>
        <authorList>
            <person name="Zhang B."/>
            <person name="Wang K.B."/>
            <person name="Wang W."/>
            <person name="Bi S.F."/>
            <person name="Mei Y.N."/>
            <person name="Deng X.Z."/>
            <person name="Jiao R.H."/>
            <person name="Tan R.X."/>
            <person name="Ge H.M."/>
        </authorList>
    </citation>
    <scope>NUCLEOTIDE SEQUENCE</scope>
    <source>
        <strain evidence="4">A01</strain>
    </source>
</reference>
<feature type="compositionally biased region" description="Acidic residues" evidence="3">
    <location>
        <begin position="8"/>
        <end position="19"/>
    </location>
</feature>
<evidence type="ECO:0000256" key="3">
    <source>
        <dbReference type="SAM" id="MobiDB-lite"/>
    </source>
</evidence>
<evidence type="ECO:0000256" key="1">
    <source>
        <dbReference type="ARBA" id="ARBA00008383"/>
    </source>
</evidence>
<dbReference type="InterPro" id="IPR050509">
    <property type="entry name" value="CoA-transferase_III"/>
</dbReference>
<dbReference type="InterPro" id="IPR003673">
    <property type="entry name" value="CoA-Trfase_fam_III"/>
</dbReference>
<dbReference type="AlphaFoldDB" id="A0A2S1P8P7"/>
<accession>A0A2S1P8P7</accession>
<dbReference type="InterPro" id="IPR023606">
    <property type="entry name" value="CoA-Trfase_III_dom_1_sf"/>
</dbReference>
<dbReference type="Gene3D" id="3.30.1540.10">
    <property type="entry name" value="formyl-coa transferase, domain 3"/>
    <property type="match status" value="1"/>
</dbReference>
<dbReference type="GO" id="GO:0016740">
    <property type="term" value="F:transferase activity"/>
    <property type="evidence" value="ECO:0007669"/>
    <property type="project" value="UniProtKB-KW"/>
</dbReference>
<dbReference type="PANTHER" id="PTHR48228:SF6">
    <property type="entry name" value="L-CARNITINE COA-TRANSFERASE"/>
    <property type="match status" value="1"/>
</dbReference>
<dbReference type="InterPro" id="IPR044855">
    <property type="entry name" value="CoA-Trfase_III_dom3_sf"/>
</dbReference>
<comment type="similarity">
    <text evidence="1">Belongs to the CoA-transferase III family.</text>
</comment>
<proteinExistence type="inferred from homology"/>
<dbReference type="SUPFAM" id="SSF89796">
    <property type="entry name" value="CoA-transferase family III (CaiB/BaiF)"/>
    <property type="match status" value="1"/>
</dbReference>
<dbReference type="PANTHER" id="PTHR48228">
    <property type="entry name" value="SUCCINYL-COA--D-CITRAMALATE COA-TRANSFERASE"/>
    <property type="match status" value="1"/>
</dbReference>
<evidence type="ECO:0000313" key="4">
    <source>
        <dbReference type="EMBL" id="AWH12910.1"/>
    </source>
</evidence>
<dbReference type="Pfam" id="PF02515">
    <property type="entry name" value="CoA_transf_3"/>
    <property type="match status" value="1"/>
</dbReference>
<evidence type="ECO:0000256" key="2">
    <source>
        <dbReference type="ARBA" id="ARBA00022679"/>
    </source>
</evidence>
<keyword evidence="2" id="KW-0808">Transferase</keyword>
<feature type="region of interest" description="Disordered" evidence="3">
    <location>
        <begin position="1"/>
        <end position="23"/>
    </location>
</feature>
<sequence length="402" mass="43405">MSSILPLPEEDPMPEEDVVPDSTPAPLADVKVIDIGTLLAAPFAAAMLGDFGAEVIKIEHPTGDPLRGYGYQCDDVPLLWKSVNRNKKSVVLDLKDPQNHHRFMDLVTGADVLIENFRPGTLERWGFSPEVLHKANPDLVVTRVTGFGQDGPYANRPGFGTLAEAMSGLAAMSGERDGPPLLPAFPLADVMAGVQAACATLIALHARRRIGRGQVADVSITEAMIAAMGAQVTAYDKLGVIPRRVGSGSDNNAPRNVYRCADGRWVAVSAPARSVAERVVRLVGRPELAGEPWFASGRGRVSHRAVLDDALGEYIGRFRRDEVIAAFEDAGAAVAPIYEVDDVLRDPHFLARQATVAVPDDELDSVRMPNVAFRLSETPGRIRWPGPRLGEHTDDVLNGDHR</sequence>
<dbReference type="Gene3D" id="3.40.50.10540">
    <property type="entry name" value="Crotonobetainyl-coa:carnitine coa-transferase, domain 1"/>
    <property type="match status" value="1"/>
</dbReference>